<evidence type="ECO:0000256" key="2">
    <source>
        <dbReference type="ARBA" id="ARBA00002388"/>
    </source>
</evidence>
<dbReference type="GO" id="GO:0003755">
    <property type="term" value="F:peptidyl-prolyl cis-trans isomerase activity"/>
    <property type="evidence" value="ECO:0007669"/>
    <property type="project" value="UniProtKB-UniRule"/>
</dbReference>
<keyword evidence="5 6" id="KW-0413">Isomerase</keyword>
<dbReference type="InterPro" id="IPR024936">
    <property type="entry name" value="Cyclophilin-type_PPIase"/>
</dbReference>
<dbReference type="PROSITE" id="PS50072">
    <property type="entry name" value="CSA_PPIASE_2"/>
    <property type="match status" value="1"/>
</dbReference>
<dbReference type="SUPFAM" id="SSF50891">
    <property type="entry name" value="Cyclophilin-like"/>
    <property type="match status" value="1"/>
</dbReference>
<dbReference type="CDD" id="cd00317">
    <property type="entry name" value="cyclophilin"/>
    <property type="match status" value="1"/>
</dbReference>
<dbReference type="InterPro" id="IPR029000">
    <property type="entry name" value="Cyclophilin-like_dom_sf"/>
</dbReference>
<evidence type="ECO:0000256" key="1">
    <source>
        <dbReference type="ARBA" id="ARBA00000971"/>
    </source>
</evidence>
<protein>
    <recommendedName>
        <fullName evidence="6">Peptidyl-prolyl cis-trans isomerase</fullName>
        <shortName evidence="6">PPIase</shortName>
        <ecNumber evidence="6">5.2.1.8</ecNumber>
    </recommendedName>
</protein>
<evidence type="ECO:0000256" key="5">
    <source>
        <dbReference type="ARBA" id="ARBA00023235"/>
    </source>
</evidence>
<reference evidence="9" key="1">
    <citation type="submission" date="2016-05" db="EMBL/GenBank/DDBJ databases">
        <title>Paenibacillus oryzae. sp. nov., isolated from the rice root.</title>
        <authorList>
            <person name="Zhang J."/>
            <person name="Zhang X."/>
        </authorList>
    </citation>
    <scope>NUCLEOTIDE SEQUENCE [LARGE SCALE GENOMIC DNA]</scope>
    <source>
        <strain evidence="9">KCTC13222</strain>
    </source>
</reference>
<evidence type="ECO:0000313" key="8">
    <source>
        <dbReference type="EMBL" id="OCT13379.1"/>
    </source>
</evidence>
<gene>
    <name evidence="8" type="ORF">A8709_03595</name>
</gene>
<dbReference type="PRINTS" id="PR00153">
    <property type="entry name" value="CSAPPISMRASE"/>
</dbReference>
<dbReference type="PROSITE" id="PS00170">
    <property type="entry name" value="CSA_PPIASE_1"/>
    <property type="match status" value="1"/>
</dbReference>
<keyword evidence="4 6" id="KW-0697">Rotamase</keyword>
<keyword evidence="9" id="KW-1185">Reference proteome</keyword>
<dbReference type="Gene3D" id="2.40.100.10">
    <property type="entry name" value="Cyclophilin-like"/>
    <property type="match status" value="1"/>
</dbReference>
<dbReference type="Proteomes" id="UP000093309">
    <property type="component" value="Unassembled WGS sequence"/>
</dbReference>
<comment type="catalytic activity">
    <reaction evidence="1 6">
        <text>[protein]-peptidylproline (omega=180) = [protein]-peptidylproline (omega=0)</text>
        <dbReference type="Rhea" id="RHEA:16237"/>
        <dbReference type="Rhea" id="RHEA-COMP:10747"/>
        <dbReference type="Rhea" id="RHEA-COMP:10748"/>
        <dbReference type="ChEBI" id="CHEBI:83833"/>
        <dbReference type="ChEBI" id="CHEBI:83834"/>
        <dbReference type="EC" id="5.2.1.8"/>
    </reaction>
</comment>
<evidence type="ECO:0000313" key="9">
    <source>
        <dbReference type="Proteomes" id="UP000093309"/>
    </source>
</evidence>
<evidence type="ECO:0000256" key="4">
    <source>
        <dbReference type="ARBA" id="ARBA00023110"/>
    </source>
</evidence>
<dbReference type="STRING" id="512399.A8709_03595"/>
<sequence>MTIDTSKTYQAQVHTNKGDFTIEMFANTAPKTVNNFVFLSKQGFYNDVIFHRIIKSFMIQGGDPTGTGRGGPGYTFEDELKTSYTYEPGIVAMANAGPNTNGSQFFICTGEDSLTLAQFPNYTIFGKVTEGMDTLLAIADVPVEQQDNYNEKSKPIEKVVIQGIDIVESE</sequence>
<dbReference type="PANTHER" id="PTHR45625:SF4">
    <property type="entry name" value="PEPTIDYLPROLYL ISOMERASE DOMAIN AND WD REPEAT-CONTAINING PROTEIN 1"/>
    <property type="match status" value="1"/>
</dbReference>
<dbReference type="EMBL" id="LYPC01000023">
    <property type="protein sequence ID" value="OCT13379.1"/>
    <property type="molecule type" value="Genomic_DNA"/>
</dbReference>
<comment type="function">
    <text evidence="2 6">PPIases accelerate the folding of proteins. It catalyzes the cis-trans isomerization of proline imidic peptide bonds in oligopeptides.</text>
</comment>
<organism evidence="8 9">
    <name type="scientific">Paenibacillus pectinilyticus</name>
    <dbReference type="NCBI Taxonomy" id="512399"/>
    <lineage>
        <taxon>Bacteria</taxon>
        <taxon>Bacillati</taxon>
        <taxon>Bacillota</taxon>
        <taxon>Bacilli</taxon>
        <taxon>Bacillales</taxon>
        <taxon>Paenibacillaceae</taxon>
        <taxon>Paenibacillus</taxon>
    </lineage>
</organism>
<dbReference type="Pfam" id="PF00160">
    <property type="entry name" value="Pro_isomerase"/>
    <property type="match status" value="1"/>
</dbReference>
<dbReference type="InterPro" id="IPR020892">
    <property type="entry name" value="Cyclophilin-type_PPIase_CS"/>
</dbReference>
<dbReference type="PANTHER" id="PTHR45625">
    <property type="entry name" value="PEPTIDYL-PROLYL CIS-TRANS ISOMERASE-RELATED"/>
    <property type="match status" value="1"/>
</dbReference>
<comment type="caution">
    <text evidence="8">The sequence shown here is derived from an EMBL/GenBank/DDBJ whole genome shotgun (WGS) entry which is preliminary data.</text>
</comment>
<evidence type="ECO:0000256" key="6">
    <source>
        <dbReference type="RuleBase" id="RU363019"/>
    </source>
</evidence>
<dbReference type="EC" id="5.2.1.8" evidence="6"/>
<dbReference type="InterPro" id="IPR044666">
    <property type="entry name" value="Cyclophilin_A-like"/>
</dbReference>
<accession>A0A1C0ZZ49</accession>
<evidence type="ECO:0000259" key="7">
    <source>
        <dbReference type="PROSITE" id="PS50072"/>
    </source>
</evidence>
<dbReference type="InterPro" id="IPR002130">
    <property type="entry name" value="Cyclophilin-type_PPIase_dom"/>
</dbReference>
<evidence type="ECO:0000256" key="3">
    <source>
        <dbReference type="ARBA" id="ARBA00007365"/>
    </source>
</evidence>
<dbReference type="AlphaFoldDB" id="A0A1C0ZZ49"/>
<dbReference type="GO" id="GO:0006457">
    <property type="term" value="P:protein folding"/>
    <property type="evidence" value="ECO:0007669"/>
    <property type="project" value="InterPro"/>
</dbReference>
<comment type="similarity">
    <text evidence="3 6">Belongs to the cyclophilin-type PPIase family.</text>
</comment>
<feature type="domain" description="PPIase cyclophilin-type" evidence="7">
    <location>
        <begin position="14"/>
        <end position="166"/>
    </location>
</feature>
<name>A0A1C0ZZ49_9BACL</name>
<dbReference type="PIRSF" id="PIRSF001467">
    <property type="entry name" value="Peptidylpro_ismrse"/>
    <property type="match status" value="1"/>
</dbReference>
<proteinExistence type="inferred from homology"/>